<comment type="cofactor">
    <cofactor evidence="4">
        <name>Zn(2+)</name>
        <dbReference type="ChEBI" id="CHEBI:29105"/>
    </cofactor>
</comment>
<dbReference type="PROSITE" id="PS01086">
    <property type="entry name" value="RIBUL_P_3_EPIMER_2"/>
    <property type="match status" value="1"/>
</dbReference>
<evidence type="ECO:0000256" key="3">
    <source>
        <dbReference type="ARBA" id="ARBA00001941"/>
    </source>
</evidence>
<dbReference type="PROSITE" id="PS01085">
    <property type="entry name" value="RIBUL_P_3_EPIMER_1"/>
    <property type="match status" value="1"/>
</dbReference>
<evidence type="ECO:0000256" key="14">
    <source>
        <dbReference type="PIRSR" id="PIRSR001461-3"/>
    </source>
</evidence>
<evidence type="ECO:0000256" key="4">
    <source>
        <dbReference type="ARBA" id="ARBA00001947"/>
    </source>
</evidence>
<dbReference type="CDD" id="cd00429">
    <property type="entry name" value="RPE"/>
    <property type="match status" value="1"/>
</dbReference>
<sequence>MCIIAPSLLEADYKCLGEQLKTMEKSGAEYVHIDVMDGSFVPNLACGMKMIHGLKGVADLVFDVHLMVNEPVRFVKRMQEAGADVISVHYEACSNVAETLKEIKQCGIRAGIVLNPETSAEVLTEEIWKLADVIQVMTVHPGRDGQHFIEDTLDKIKDIRRRSTDTGEWKDIEVDGSINCGNIGKVIKAGANIIVSGKALFNGNLAENIANMKQQAAMEE</sequence>
<feature type="binding site" evidence="14">
    <location>
        <position position="65"/>
    </location>
    <ligand>
        <name>substrate</name>
    </ligand>
</feature>
<dbReference type="InterPro" id="IPR011060">
    <property type="entry name" value="RibuloseP-bd_barrel"/>
</dbReference>
<evidence type="ECO:0000256" key="5">
    <source>
        <dbReference type="ARBA" id="ARBA00001954"/>
    </source>
</evidence>
<comment type="catalytic activity">
    <reaction evidence="1 11">
        <text>D-ribulose 5-phosphate = D-xylulose 5-phosphate</text>
        <dbReference type="Rhea" id="RHEA:13677"/>
        <dbReference type="ChEBI" id="CHEBI:57737"/>
        <dbReference type="ChEBI" id="CHEBI:58121"/>
        <dbReference type="EC" id="5.1.3.1"/>
    </reaction>
</comment>
<dbReference type="GO" id="GO:0005737">
    <property type="term" value="C:cytoplasm"/>
    <property type="evidence" value="ECO:0007669"/>
    <property type="project" value="UniProtKB-ARBA"/>
</dbReference>
<evidence type="ECO:0000313" key="15">
    <source>
        <dbReference type="EMBL" id="CUN91173.1"/>
    </source>
</evidence>
<evidence type="ECO:0000256" key="8">
    <source>
        <dbReference type="ARBA" id="ARBA00022723"/>
    </source>
</evidence>
<feature type="active site" description="Proton acceptor" evidence="12">
    <location>
        <position position="34"/>
    </location>
</feature>
<gene>
    <name evidence="15" type="primary">rpe_2</name>
    <name evidence="15" type="ORF">ERS852478_01382</name>
</gene>
<dbReference type="RefSeq" id="WP_022379840.1">
    <property type="nucleotide sequence ID" value="NZ_BTHH01000007.1"/>
</dbReference>
<feature type="active site" description="Proton donor" evidence="12">
    <location>
        <position position="175"/>
    </location>
</feature>
<comment type="cofactor">
    <cofactor evidence="2">
        <name>Mn(2+)</name>
        <dbReference type="ChEBI" id="CHEBI:29035"/>
    </cofactor>
</comment>
<organism evidence="15 16">
    <name type="scientific">Blautia wexlerae</name>
    <dbReference type="NCBI Taxonomy" id="418240"/>
    <lineage>
        <taxon>Bacteria</taxon>
        <taxon>Bacillati</taxon>
        <taxon>Bacillota</taxon>
        <taxon>Clostridia</taxon>
        <taxon>Lachnospirales</taxon>
        <taxon>Lachnospiraceae</taxon>
        <taxon>Blautia</taxon>
    </lineage>
</organism>
<dbReference type="NCBIfam" id="TIGR01163">
    <property type="entry name" value="rpe"/>
    <property type="match status" value="1"/>
</dbReference>
<keyword evidence="11" id="KW-0119">Carbohydrate metabolism</keyword>
<dbReference type="Pfam" id="PF00834">
    <property type="entry name" value="Ribul_P_3_epim"/>
    <property type="match status" value="1"/>
</dbReference>
<evidence type="ECO:0000256" key="7">
    <source>
        <dbReference type="ARBA" id="ARBA00013188"/>
    </source>
</evidence>
<dbReference type="InterPro" id="IPR013785">
    <property type="entry name" value="Aldolase_TIM"/>
</dbReference>
<comment type="cofactor">
    <cofactor evidence="3">
        <name>Co(2+)</name>
        <dbReference type="ChEBI" id="CHEBI:48828"/>
    </cofactor>
</comment>
<dbReference type="SUPFAM" id="SSF51366">
    <property type="entry name" value="Ribulose-phoshate binding barrel"/>
    <property type="match status" value="1"/>
</dbReference>
<keyword evidence="8 13" id="KW-0479">Metal-binding</keyword>
<evidence type="ECO:0000256" key="2">
    <source>
        <dbReference type="ARBA" id="ARBA00001936"/>
    </source>
</evidence>
<dbReference type="GO" id="GO:0005975">
    <property type="term" value="P:carbohydrate metabolic process"/>
    <property type="evidence" value="ECO:0007669"/>
    <property type="project" value="InterPro"/>
</dbReference>
<evidence type="ECO:0000256" key="12">
    <source>
        <dbReference type="PIRSR" id="PIRSR001461-1"/>
    </source>
</evidence>
<comment type="cofactor">
    <cofactor evidence="13">
        <name>a divalent metal cation</name>
        <dbReference type="ChEBI" id="CHEBI:60240"/>
    </cofactor>
    <text evidence="13">Binds 1 divalent metal cation per subunit.</text>
</comment>
<dbReference type="FunFam" id="3.20.20.70:FF:000004">
    <property type="entry name" value="Ribulose-phosphate 3-epimerase"/>
    <property type="match status" value="1"/>
</dbReference>
<dbReference type="NCBIfam" id="NF004076">
    <property type="entry name" value="PRK05581.1-4"/>
    <property type="match status" value="1"/>
</dbReference>
<accession>A0A174ASK4</accession>
<proteinExistence type="inferred from homology"/>
<dbReference type="GO" id="GO:0046872">
    <property type="term" value="F:metal ion binding"/>
    <property type="evidence" value="ECO:0007669"/>
    <property type="project" value="UniProtKB-KW"/>
</dbReference>
<keyword evidence="13" id="KW-0862">Zinc</keyword>
<dbReference type="InterPro" id="IPR000056">
    <property type="entry name" value="Ribul_P_3_epim-like"/>
</dbReference>
<dbReference type="GO" id="GO:0006098">
    <property type="term" value="P:pentose-phosphate shunt"/>
    <property type="evidence" value="ECO:0007669"/>
    <property type="project" value="UniProtKB-UniRule"/>
</dbReference>
<keyword evidence="9 11" id="KW-0413">Isomerase</keyword>
<dbReference type="GO" id="GO:0004750">
    <property type="term" value="F:D-ribulose-phosphate 3-epimerase activity"/>
    <property type="evidence" value="ECO:0007669"/>
    <property type="project" value="UniProtKB-UniRule"/>
</dbReference>
<evidence type="ECO:0000256" key="13">
    <source>
        <dbReference type="PIRSR" id="PIRSR001461-2"/>
    </source>
</evidence>
<comment type="similarity">
    <text evidence="6 11">Belongs to the ribulose-phosphate 3-epimerase family.</text>
</comment>
<dbReference type="PANTHER" id="PTHR11749">
    <property type="entry name" value="RIBULOSE-5-PHOSPHATE-3-EPIMERASE"/>
    <property type="match status" value="1"/>
</dbReference>
<name>A0A174ASK4_9FIRM</name>
<evidence type="ECO:0000313" key="16">
    <source>
        <dbReference type="Proteomes" id="UP000095431"/>
    </source>
</evidence>
<dbReference type="Gene3D" id="3.20.20.70">
    <property type="entry name" value="Aldolase class I"/>
    <property type="match status" value="1"/>
</dbReference>
<keyword evidence="13" id="KW-0464">Manganese</keyword>
<feature type="binding site" evidence="14">
    <location>
        <begin position="142"/>
        <end position="145"/>
    </location>
    <ligand>
        <name>substrate</name>
    </ligand>
</feature>
<evidence type="ECO:0000256" key="11">
    <source>
        <dbReference type="PIRNR" id="PIRNR001461"/>
    </source>
</evidence>
<evidence type="ECO:0000256" key="10">
    <source>
        <dbReference type="NCBIfam" id="TIGR01163"/>
    </source>
</evidence>
<feature type="binding site" evidence="14">
    <location>
        <position position="7"/>
    </location>
    <ligand>
        <name>substrate</name>
    </ligand>
</feature>
<feature type="binding site" evidence="13">
    <location>
        <position position="175"/>
    </location>
    <ligand>
        <name>a divalent metal cation</name>
        <dbReference type="ChEBI" id="CHEBI:60240"/>
    </ligand>
</feature>
<evidence type="ECO:0000256" key="6">
    <source>
        <dbReference type="ARBA" id="ARBA00009541"/>
    </source>
</evidence>
<comment type="cofactor">
    <cofactor evidence="5">
        <name>Fe(2+)</name>
        <dbReference type="ChEBI" id="CHEBI:29033"/>
    </cofactor>
</comment>
<dbReference type="Proteomes" id="UP000095431">
    <property type="component" value="Unassembled WGS sequence"/>
</dbReference>
<dbReference type="PIRSF" id="PIRSF001461">
    <property type="entry name" value="RPE"/>
    <property type="match status" value="1"/>
</dbReference>
<dbReference type="EC" id="5.1.3.1" evidence="7 10"/>
<feature type="binding site" evidence="13">
    <location>
        <position position="34"/>
    </location>
    <ligand>
        <name>a divalent metal cation</name>
        <dbReference type="ChEBI" id="CHEBI:60240"/>
    </ligand>
</feature>
<dbReference type="AlphaFoldDB" id="A0A174ASK4"/>
<evidence type="ECO:0000256" key="1">
    <source>
        <dbReference type="ARBA" id="ARBA00001782"/>
    </source>
</evidence>
<reference evidence="15" key="1">
    <citation type="submission" date="2015-09" db="EMBL/GenBank/DDBJ databases">
        <authorList>
            <consortium name="Pathogen Informatics"/>
        </authorList>
    </citation>
    <scope>NUCLEOTIDE SEQUENCE [LARGE SCALE GENOMIC DNA]</scope>
    <source>
        <strain evidence="15">2789STDY5834863</strain>
    </source>
</reference>
<feature type="binding site" evidence="13">
    <location>
        <position position="32"/>
    </location>
    <ligand>
        <name>a divalent metal cation</name>
        <dbReference type="ChEBI" id="CHEBI:60240"/>
    </ligand>
</feature>
<keyword evidence="13" id="KW-0170">Cobalt</keyword>
<protein>
    <recommendedName>
        <fullName evidence="7 10">Ribulose-phosphate 3-epimerase</fullName>
        <ecNumber evidence="7 10">5.1.3.1</ecNumber>
    </recommendedName>
</protein>
<dbReference type="InterPro" id="IPR026019">
    <property type="entry name" value="Ribul_P_3_epim"/>
</dbReference>
<feature type="binding site" evidence="13">
    <location>
        <position position="65"/>
    </location>
    <ligand>
        <name>a divalent metal cation</name>
        <dbReference type="ChEBI" id="CHEBI:60240"/>
    </ligand>
</feature>
<evidence type="ECO:0000256" key="9">
    <source>
        <dbReference type="ARBA" id="ARBA00023235"/>
    </source>
</evidence>
<dbReference type="EMBL" id="CYZN01000007">
    <property type="protein sequence ID" value="CUN91173.1"/>
    <property type="molecule type" value="Genomic_DNA"/>
</dbReference>